<protein>
    <submittedName>
        <fullName evidence="1">Uncharacterized protein</fullName>
    </submittedName>
</protein>
<gene>
    <name evidence="1" type="ORF">GALL_435540</name>
</gene>
<comment type="caution">
    <text evidence="1">The sequence shown here is derived from an EMBL/GenBank/DDBJ whole genome shotgun (WGS) entry which is preliminary data.</text>
</comment>
<accession>A0A1J5PV94</accession>
<reference evidence="1" key="1">
    <citation type="submission" date="2016-10" db="EMBL/GenBank/DDBJ databases">
        <title>Sequence of Gallionella enrichment culture.</title>
        <authorList>
            <person name="Poehlein A."/>
            <person name="Muehling M."/>
            <person name="Daniel R."/>
        </authorList>
    </citation>
    <scope>NUCLEOTIDE SEQUENCE</scope>
</reference>
<organism evidence="1">
    <name type="scientific">mine drainage metagenome</name>
    <dbReference type="NCBI Taxonomy" id="410659"/>
    <lineage>
        <taxon>unclassified sequences</taxon>
        <taxon>metagenomes</taxon>
        <taxon>ecological metagenomes</taxon>
    </lineage>
</organism>
<name>A0A1J5PV94_9ZZZZ</name>
<sequence>MVMQADCNFVSGHLEADAHIEMLAMQMVIVRYFKDDPTRNEMREQHEEFSNHPADLRFQRLAGWHIADGDLHGPGHDELKVES</sequence>
<dbReference type="EMBL" id="MLJW01002384">
    <property type="protein sequence ID" value="OIQ74792.1"/>
    <property type="molecule type" value="Genomic_DNA"/>
</dbReference>
<dbReference type="AlphaFoldDB" id="A0A1J5PV94"/>
<evidence type="ECO:0000313" key="1">
    <source>
        <dbReference type="EMBL" id="OIQ74792.1"/>
    </source>
</evidence>
<proteinExistence type="predicted"/>